<name>A0ABR2Q072_9ROSI</name>
<dbReference type="PANTHER" id="PTHR24067">
    <property type="entry name" value="UBIQUITIN-CONJUGATING ENZYME E2"/>
    <property type="match status" value="1"/>
</dbReference>
<reference evidence="2 3" key="1">
    <citation type="journal article" date="2024" name="G3 (Bethesda)">
        <title>Genome assembly of Hibiscus sabdariffa L. provides insights into metabolisms of medicinal natural products.</title>
        <authorList>
            <person name="Kim T."/>
        </authorList>
    </citation>
    <scope>NUCLEOTIDE SEQUENCE [LARGE SCALE GENOMIC DNA]</scope>
    <source>
        <strain evidence="2">TK-2024</strain>
        <tissue evidence="2">Old leaves</tissue>
    </source>
</reference>
<dbReference type="SUPFAM" id="SSF54495">
    <property type="entry name" value="UBC-like"/>
    <property type="match status" value="1"/>
</dbReference>
<dbReference type="InterPro" id="IPR050113">
    <property type="entry name" value="Ub_conjugating_enzyme"/>
</dbReference>
<dbReference type="SMART" id="SM00212">
    <property type="entry name" value="UBCc"/>
    <property type="match status" value="1"/>
</dbReference>
<evidence type="ECO:0000259" key="1">
    <source>
        <dbReference type="PROSITE" id="PS50127"/>
    </source>
</evidence>
<dbReference type="EMBL" id="JBBPBN010000048">
    <property type="protein sequence ID" value="KAK8993901.1"/>
    <property type="molecule type" value="Genomic_DNA"/>
</dbReference>
<dbReference type="PROSITE" id="PS50127">
    <property type="entry name" value="UBC_2"/>
    <property type="match status" value="1"/>
</dbReference>
<dbReference type="InterPro" id="IPR016135">
    <property type="entry name" value="UBQ-conjugating_enzyme/RWD"/>
</dbReference>
<gene>
    <name evidence="2" type="ORF">V6N11_008115</name>
</gene>
<dbReference type="InterPro" id="IPR000608">
    <property type="entry name" value="UBC"/>
</dbReference>
<evidence type="ECO:0000313" key="3">
    <source>
        <dbReference type="Proteomes" id="UP001396334"/>
    </source>
</evidence>
<dbReference type="Proteomes" id="UP001396334">
    <property type="component" value="Unassembled WGS sequence"/>
</dbReference>
<proteinExistence type="predicted"/>
<dbReference type="Pfam" id="PF00179">
    <property type="entry name" value="UQ_con"/>
    <property type="match status" value="1"/>
</dbReference>
<sequence length="112" mass="12841">MATPAMERLMRDLEKLHQDPPAGSFKLTLQFPEDYPTKPPTVRFISRMFHPNISADGRIFLDILQNQWLAAYTVESILISIQSLLCDPNPNSPANEEAAKMFTENKRMFTEN</sequence>
<feature type="domain" description="UBC core" evidence="1">
    <location>
        <begin position="1"/>
        <end position="112"/>
    </location>
</feature>
<evidence type="ECO:0000313" key="2">
    <source>
        <dbReference type="EMBL" id="KAK8993901.1"/>
    </source>
</evidence>
<keyword evidence="3" id="KW-1185">Reference proteome</keyword>
<dbReference type="Gene3D" id="3.10.110.10">
    <property type="entry name" value="Ubiquitin Conjugating Enzyme"/>
    <property type="match status" value="1"/>
</dbReference>
<comment type="caution">
    <text evidence="2">The sequence shown here is derived from an EMBL/GenBank/DDBJ whole genome shotgun (WGS) entry which is preliminary data.</text>
</comment>
<protein>
    <recommendedName>
        <fullName evidence="1">UBC core domain-containing protein</fullName>
    </recommendedName>
</protein>
<organism evidence="2 3">
    <name type="scientific">Hibiscus sabdariffa</name>
    <name type="common">roselle</name>
    <dbReference type="NCBI Taxonomy" id="183260"/>
    <lineage>
        <taxon>Eukaryota</taxon>
        <taxon>Viridiplantae</taxon>
        <taxon>Streptophyta</taxon>
        <taxon>Embryophyta</taxon>
        <taxon>Tracheophyta</taxon>
        <taxon>Spermatophyta</taxon>
        <taxon>Magnoliopsida</taxon>
        <taxon>eudicotyledons</taxon>
        <taxon>Gunneridae</taxon>
        <taxon>Pentapetalae</taxon>
        <taxon>rosids</taxon>
        <taxon>malvids</taxon>
        <taxon>Malvales</taxon>
        <taxon>Malvaceae</taxon>
        <taxon>Malvoideae</taxon>
        <taxon>Hibiscus</taxon>
    </lineage>
</organism>
<accession>A0ABR2Q072</accession>